<dbReference type="AlphaFoldDB" id="A0A151J0V1"/>
<sequence>MLCEEFTAAGIPIKRADNDADVVIIETAIKQFKRPNTTVVVGEDVDLLILLTARTPIDKIIYFLKPGKAQVQSTIYSSQSLTAYPKCQTHILFLHAITGCDTTSAIFKREVFTKIDSSPHDIVTNGIRFLLAMYGAPKKIDSIDKYRYLRFVKSAWNKKTVQLSSLPPTSASAFQHLYRVYYQVQVWLGNELDPEEWGWKLIDNCLDPIQTLLPPAPEKLLNTIFCNCKTDCSKTKCIINNGQFGVNARYLLRKLSYIYNKYY</sequence>
<evidence type="ECO:0000313" key="1">
    <source>
        <dbReference type="EMBL" id="KYN15191.1"/>
    </source>
</evidence>
<dbReference type="PANTHER" id="PTHR46704:SF1">
    <property type="entry name" value="TELOMERE LENGTH REGULATION PROTEIN TEL2 HOMOLOG"/>
    <property type="match status" value="1"/>
</dbReference>
<reference evidence="1 2" key="1">
    <citation type="submission" date="2015-09" db="EMBL/GenBank/DDBJ databases">
        <title>Trachymyrmex cornetzi WGS genome.</title>
        <authorList>
            <person name="Nygaard S."/>
            <person name="Hu H."/>
            <person name="Boomsma J."/>
            <person name="Zhang G."/>
        </authorList>
    </citation>
    <scope>NUCLEOTIDE SEQUENCE [LARGE SCALE GENOMIC DNA]</scope>
    <source>
        <strain evidence="1">Tcor2-1</strain>
        <tissue evidence="1">Whole body</tissue>
    </source>
</reference>
<dbReference type="Proteomes" id="UP000078492">
    <property type="component" value="Unassembled WGS sequence"/>
</dbReference>
<evidence type="ECO:0000313" key="2">
    <source>
        <dbReference type="Proteomes" id="UP000078492"/>
    </source>
</evidence>
<dbReference type="EMBL" id="KQ980603">
    <property type="protein sequence ID" value="KYN15191.1"/>
    <property type="molecule type" value="Genomic_DNA"/>
</dbReference>
<protein>
    <submittedName>
        <fullName evidence="1">Uncharacterized protein</fullName>
    </submittedName>
</protein>
<accession>A0A151J0V1</accession>
<gene>
    <name evidence="1" type="ORF">ALC57_12601</name>
</gene>
<keyword evidence="2" id="KW-1185">Reference proteome</keyword>
<organism evidence="1 2">
    <name type="scientific">Trachymyrmex cornetzi</name>
    <dbReference type="NCBI Taxonomy" id="471704"/>
    <lineage>
        <taxon>Eukaryota</taxon>
        <taxon>Metazoa</taxon>
        <taxon>Ecdysozoa</taxon>
        <taxon>Arthropoda</taxon>
        <taxon>Hexapoda</taxon>
        <taxon>Insecta</taxon>
        <taxon>Pterygota</taxon>
        <taxon>Neoptera</taxon>
        <taxon>Endopterygota</taxon>
        <taxon>Hymenoptera</taxon>
        <taxon>Apocrita</taxon>
        <taxon>Aculeata</taxon>
        <taxon>Formicoidea</taxon>
        <taxon>Formicidae</taxon>
        <taxon>Myrmicinae</taxon>
        <taxon>Trachymyrmex</taxon>
    </lineage>
</organism>
<dbReference type="PANTHER" id="PTHR46704">
    <property type="entry name" value="CXC DOMAIN-CONTAINING PROTEIN-RELATED"/>
    <property type="match status" value="1"/>
</dbReference>
<proteinExistence type="predicted"/>
<name>A0A151J0V1_9HYME</name>